<gene>
    <name evidence="3" type="ORF">AK37_00175</name>
</gene>
<dbReference type="Pfam" id="PF00561">
    <property type="entry name" value="Abhydrolase_1"/>
    <property type="match status" value="1"/>
</dbReference>
<comment type="caution">
    <text evidence="3">The sequence shown here is derived from an EMBL/GenBank/DDBJ whole genome shotgun (WGS) entry which is preliminary data.</text>
</comment>
<dbReference type="SUPFAM" id="SSF53474">
    <property type="entry name" value="alpha/beta-Hydrolases"/>
    <property type="match status" value="1"/>
</dbReference>
<feature type="active site" evidence="1">
    <location>
        <position position="295"/>
    </location>
</feature>
<dbReference type="InterPro" id="IPR000073">
    <property type="entry name" value="AB_hydrolase_1"/>
</dbReference>
<feature type="active site" evidence="1">
    <location>
        <position position="266"/>
    </location>
</feature>
<organism evidence="3 4">
    <name type="scientific">Rhodococcus pyridinivorans AK37</name>
    <dbReference type="NCBI Taxonomy" id="1114960"/>
    <lineage>
        <taxon>Bacteria</taxon>
        <taxon>Bacillati</taxon>
        <taxon>Actinomycetota</taxon>
        <taxon>Actinomycetes</taxon>
        <taxon>Mycobacteriales</taxon>
        <taxon>Nocardiaceae</taxon>
        <taxon>Rhodococcus</taxon>
    </lineage>
</organism>
<dbReference type="PATRIC" id="fig|1114960.4.peg.24"/>
<dbReference type="EMBL" id="AHBW01000017">
    <property type="protein sequence ID" value="EHK86740.1"/>
    <property type="molecule type" value="Genomic_DNA"/>
</dbReference>
<feature type="domain" description="AB hydrolase-1" evidence="2">
    <location>
        <begin position="46"/>
        <end position="290"/>
    </location>
</feature>
<evidence type="ECO:0000313" key="3">
    <source>
        <dbReference type="EMBL" id="EHK86740.1"/>
    </source>
</evidence>
<proteinExistence type="predicted"/>
<sequence length="321" mass="34386">MHVAREALGRWPLEQGGHLAGAELAYATWGELDAAGSNAILLPSYFTGTHESYRPWIGPGRALDPGRWFVVAVDMLGNGVSTSPSTGGLTPFPVITVLDQVRAQAELLRRLGVRSLAMVGGWSMGAMQALRWAAERPLPVRSAFSLCGSLTCGPVNTVFLDGLVDVLGCARADHDETTLRAFGSMYAGWAYSAEFLAGDGLADLGYRDVGQLVDDWRADHAAMHAGDLRSMLHTWRDSYRGYDDAAVDEALSRIDIPTIVMPGSTDAYFTVDHAVDEAARMPGARVRVLESTLGHIAGRPGVRSAEDSVVTAAMVELLESV</sequence>
<protein>
    <submittedName>
        <fullName evidence="3">Homoserine o-acetyltransferase</fullName>
    </submittedName>
</protein>
<name>H0JKD8_9NOCA</name>
<keyword evidence="3" id="KW-0808">Transferase</keyword>
<dbReference type="Gene3D" id="3.40.50.1820">
    <property type="entry name" value="alpha/beta hydrolase"/>
    <property type="match status" value="1"/>
</dbReference>
<dbReference type="RefSeq" id="WP_006550025.1">
    <property type="nucleotide sequence ID" value="NZ_AHBW01000017.1"/>
</dbReference>
<dbReference type="PIRSF" id="PIRSF000443">
    <property type="entry name" value="Homoser_Ac_trans"/>
    <property type="match status" value="1"/>
</dbReference>
<evidence type="ECO:0000256" key="1">
    <source>
        <dbReference type="PIRSR" id="PIRSR000443-1"/>
    </source>
</evidence>
<dbReference type="AlphaFoldDB" id="H0JKD8"/>
<feature type="active site" description="Nucleophile" evidence="1">
    <location>
        <position position="123"/>
    </location>
</feature>
<dbReference type="InterPro" id="IPR029058">
    <property type="entry name" value="AB_hydrolase_fold"/>
</dbReference>
<dbReference type="PANTHER" id="PTHR32268">
    <property type="entry name" value="HOMOSERINE O-ACETYLTRANSFERASE"/>
    <property type="match status" value="1"/>
</dbReference>
<accession>H0JKD8</accession>
<dbReference type="Proteomes" id="UP000005064">
    <property type="component" value="Unassembled WGS sequence"/>
</dbReference>
<evidence type="ECO:0000259" key="2">
    <source>
        <dbReference type="Pfam" id="PF00561"/>
    </source>
</evidence>
<evidence type="ECO:0000313" key="4">
    <source>
        <dbReference type="Proteomes" id="UP000005064"/>
    </source>
</evidence>
<dbReference type="InterPro" id="IPR008220">
    <property type="entry name" value="HAT_MetX-like"/>
</dbReference>
<reference evidence="3 4" key="1">
    <citation type="submission" date="2011-12" db="EMBL/GenBank/DDBJ databases">
        <authorList>
            <person name="Kriszt B."/>
            <person name="Tancsics A."/>
            <person name="Cserhati M."/>
            <person name="Toth A."/>
            <person name="Nagy I."/>
            <person name="Horvath B."/>
            <person name="Tamura T."/>
            <person name="Kukolya J."/>
            <person name="Szoboszlay S."/>
        </authorList>
    </citation>
    <scope>NUCLEOTIDE SEQUENCE [LARGE SCALE GENOMIC DNA]</scope>
    <source>
        <strain evidence="3 4">AK37</strain>
    </source>
</reference>
<dbReference type="PANTHER" id="PTHR32268:SF15">
    <property type="entry name" value="HOMOSERINE ACETYLTRANSFERASE FAMILY PROTEIN (AFU_ORTHOLOGUE AFUA_1G15350)"/>
    <property type="match status" value="1"/>
</dbReference>
<dbReference type="GO" id="GO:0016747">
    <property type="term" value="F:acyltransferase activity, transferring groups other than amino-acyl groups"/>
    <property type="evidence" value="ECO:0007669"/>
    <property type="project" value="InterPro"/>
</dbReference>